<proteinExistence type="inferred from homology"/>
<feature type="domain" description="Chalcone/stilbene synthase N-terminal" evidence="5">
    <location>
        <begin position="3"/>
        <end position="203"/>
    </location>
</feature>
<evidence type="ECO:0000256" key="4">
    <source>
        <dbReference type="PIRSR" id="PIRSR000451-1"/>
    </source>
</evidence>
<sequence length="351" mass="38150">MSGHPNILSVATAVPPHRVGQAEVKEFARGMFGEVYRDIERLTPVFDNVHVENRFFCVPLEWFERDHTFPEKNALYVEHALDLSEKAARRAMDKAGVDPSEIGAIFFFSTTGIATPSLDSKLIFALGLSEHTRRVPIWGLGCSAGAATLSRASEHARLYPDQKVLMVGVELSGLTFQRGDRSKSNLISTSLFADGAAAAVLGVGDGPEIIGSRSTTWPGTEEVMGWGLIETGLKVQLSKSVPDIVRTKLRGDLQGACDSLDLSFDTLRHFILHPGGAKVLDAFEDVLGIERGDLTLSRSVLREYGNMSSVTVLFILERFLESGEYGPGDLGVLSAMGPGFSAEHVVFRLQD</sequence>
<protein>
    <submittedName>
        <fullName evidence="7">Naringenin-chalcone synthase</fullName>
        <ecNumber evidence="7">2.3.1.74</ecNumber>
    </submittedName>
</protein>
<gene>
    <name evidence="7" type="ORF">AVDCRST_MAG03-1757</name>
</gene>
<dbReference type="InterPro" id="IPR001099">
    <property type="entry name" value="Chalcone/stilbene_synt_N"/>
</dbReference>
<dbReference type="PANTHER" id="PTHR11877">
    <property type="entry name" value="HYDROXYMETHYLGLUTARYL-COA SYNTHASE"/>
    <property type="match status" value="1"/>
</dbReference>
<evidence type="ECO:0000313" key="7">
    <source>
        <dbReference type="EMBL" id="CAA9409181.1"/>
    </source>
</evidence>
<keyword evidence="3 7" id="KW-0012">Acyltransferase</keyword>
<dbReference type="PIRSF" id="PIRSF000451">
    <property type="entry name" value="PKS_III"/>
    <property type="match status" value="1"/>
</dbReference>
<dbReference type="Pfam" id="PF00195">
    <property type="entry name" value="Chal_sti_synt_N"/>
    <property type="match status" value="1"/>
</dbReference>
<dbReference type="Gene3D" id="3.40.47.10">
    <property type="match status" value="2"/>
</dbReference>
<dbReference type="InterPro" id="IPR011141">
    <property type="entry name" value="Polyketide_synthase_type-III"/>
</dbReference>
<feature type="active site" description="Acyl-thioester intermediate" evidence="4">
    <location>
        <position position="142"/>
    </location>
</feature>
<evidence type="ECO:0000256" key="1">
    <source>
        <dbReference type="ARBA" id="ARBA00005531"/>
    </source>
</evidence>
<dbReference type="GO" id="GO:0030639">
    <property type="term" value="P:polyketide biosynthetic process"/>
    <property type="evidence" value="ECO:0007669"/>
    <property type="project" value="TreeGrafter"/>
</dbReference>
<keyword evidence="2 7" id="KW-0808">Transferase</keyword>
<dbReference type="Pfam" id="PF02797">
    <property type="entry name" value="Chal_sti_synt_C"/>
    <property type="match status" value="1"/>
</dbReference>
<dbReference type="PANTHER" id="PTHR11877:SF99">
    <property type="entry name" value="1,3,6,8-TETRAHYDROXYNAPHTHALENE SYNTHASE"/>
    <property type="match status" value="1"/>
</dbReference>
<dbReference type="CDD" id="cd00831">
    <property type="entry name" value="CHS_like"/>
    <property type="match status" value="1"/>
</dbReference>
<evidence type="ECO:0000259" key="5">
    <source>
        <dbReference type="Pfam" id="PF00195"/>
    </source>
</evidence>
<dbReference type="SUPFAM" id="SSF53901">
    <property type="entry name" value="Thiolase-like"/>
    <property type="match status" value="1"/>
</dbReference>
<dbReference type="EMBL" id="CADCUT010000109">
    <property type="protein sequence ID" value="CAA9409181.1"/>
    <property type="molecule type" value="Genomic_DNA"/>
</dbReference>
<dbReference type="InterPro" id="IPR016039">
    <property type="entry name" value="Thiolase-like"/>
</dbReference>
<name>A0A6J4PC23_9ACTN</name>
<dbReference type="InterPro" id="IPR012328">
    <property type="entry name" value="Chalcone/stilbene_synt_C"/>
</dbReference>
<reference evidence="7" key="1">
    <citation type="submission" date="2020-02" db="EMBL/GenBank/DDBJ databases">
        <authorList>
            <person name="Meier V. D."/>
        </authorList>
    </citation>
    <scope>NUCLEOTIDE SEQUENCE</scope>
    <source>
        <strain evidence="7">AVDCRST_MAG03</strain>
    </source>
</reference>
<comment type="similarity">
    <text evidence="1">Belongs to the thiolase-like superfamily. Chalcone/stilbene synthases family.</text>
</comment>
<feature type="domain" description="Chalcone/stilbene synthase C-terminal" evidence="6">
    <location>
        <begin position="213"/>
        <end position="348"/>
    </location>
</feature>
<evidence type="ECO:0000256" key="2">
    <source>
        <dbReference type="ARBA" id="ARBA00022679"/>
    </source>
</evidence>
<dbReference type="EC" id="2.3.1.74" evidence="7"/>
<dbReference type="AlphaFoldDB" id="A0A6J4PC23"/>
<evidence type="ECO:0000256" key="3">
    <source>
        <dbReference type="ARBA" id="ARBA00023315"/>
    </source>
</evidence>
<accession>A0A6J4PC23</accession>
<evidence type="ECO:0000259" key="6">
    <source>
        <dbReference type="Pfam" id="PF02797"/>
    </source>
</evidence>
<organism evidence="7">
    <name type="scientific">uncultured Rubrobacteraceae bacterium</name>
    <dbReference type="NCBI Taxonomy" id="349277"/>
    <lineage>
        <taxon>Bacteria</taxon>
        <taxon>Bacillati</taxon>
        <taxon>Actinomycetota</taxon>
        <taxon>Rubrobacteria</taxon>
        <taxon>Rubrobacterales</taxon>
        <taxon>Rubrobacteraceae</taxon>
        <taxon>environmental samples</taxon>
    </lineage>
</organism>
<dbReference type="GO" id="GO:0016210">
    <property type="term" value="F:naringenin-chalcone synthase activity"/>
    <property type="evidence" value="ECO:0007669"/>
    <property type="project" value="UniProtKB-EC"/>
</dbReference>